<keyword evidence="1" id="KW-0812">Transmembrane</keyword>
<name>A0A1I5SUC5_9FIRM</name>
<dbReference type="Proteomes" id="UP000198577">
    <property type="component" value="Unassembled WGS sequence"/>
</dbReference>
<sequence length="73" mass="8552">MNKRLQSIIEWIIAVILLVTAVYPYVYYGSFSALEAHQKSEKSYHYGPSEILEVIDFPKGKIFLCKYDKWFTA</sequence>
<reference evidence="2 3" key="1">
    <citation type="submission" date="2016-10" db="EMBL/GenBank/DDBJ databases">
        <authorList>
            <person name="de Groot N.N."/>
        </authorList>
    </citation>
    <scope>NUCLEOTIDE SEQUENCE [LARGE SCALE GENOMIC DNA]</scope>
    <source>
        <strain evidence="2 3">DSM 20678</strain>
    </source>
</reference>
<evidence type="ECO:0000256" key="1">
    <source>
        <dbReference type="SAM" id="Phobius"/>
    </source>
</evidence>
<keyword evidence="1" id="KW-1133">Transmembrane helix</keyword>
<gene>
    <name evidence="2" type="ORF">SAMN05444406_10359</name>
</gene>
<organism evidence="2 3">
    <name type="scientific">Caldicoprobacter faecalis</name>
    <dbReference type="NCBI Taxonomy" id="937334"/>
    <lineage>
        <taxon>Bacteria</taxon>
        <taxon>Bacillati</taxon>
        <taxon>Bacillota</taxon>
        <taxon>Clostridia</taxon>
        <taxon>Caldicoprobacterales</taxon>
        <taxon>Caldicoprobacteraceae</taxon>
        <taxon>Caldicoprobacter</taxon>
    </lineage>
</organism>
<dbReference type="RefSeq" id="WP_051456423.1">
    <property type="nucleotide sequence ID" value="NZ_FOXR01000003.1"/>
</dbReference>
<dbReference type="OrthoDB" id="1805863at2"/>
<feature type="transmembrane region" description="Helical" evidence="1">
    <location>
        <begin position="7"/>
        <end position="26"/>
    </location>
</feature>
<dbReference type="EMBL" id="FOXR01000003">
    <property type="protein sequence ID" value="SFP74343.1"/>
    <property type="molecule type" value="Genomic_DNA"/>
</dbReference>
<accession>A0A1I5SUC5</accession>
<keyword evidence="3" id="KW-1185">Reference proteome</keyword>
<dbReference type="AlphaFoldDB" id="A0A1I5SUC5"/>
<evidence type="ECO:0000313" key="3">
    <source>
        <dbReference type="Proteomes" id="UP000198577"/>
    </source>
</evidence>
<proteinExistence type="predicted"/>
<keyword evidence="1" id="KW-0472">Membrane</keyword>
<protein>
    <submittedName>
        <fullName evidence="2">Uncharacterized protein</fullName>
    </submittedName>
</protein>
<evidence type="ECO:0000313" key="2">
    <source>
        <dbReference type="EMBL" id="SFP74343.1"/>
    </source>
</evidence>